<feature type="compositionally biased region" description="Basic residues" evidence="1">
    <location>
        <begin position="149"/>
        <end position="160"/>
    </location>
</feature>
<dbReference type="HOGENOM" id="CLU_115479_0_0_1"/>
<evidence type="ECO:0000313" key="4">
    <source>
        <dbReference type="Proteomes" id="UP000053820"/>
    </source>
</evidence>
<dbReference type="AlphaFoldDB" id="A0A0C9WCK4"/>
<organism evidence="3 4">
    <name type="scientific">Hydnomerulius pinastri MD-312</name>
    <dbReference type="NCBI Taxonomy" id="994086"/>
    <lineage>
        <taxon>Eukaryota</taxon>
        <taxon>Fungi</taxon>
        <taxon>Dikarya</taxon>
        <taxon>Basidiomycota</taxon>
        <taxon>Agaricomycotina</taxon>
        <taxon>Agaricomycetes</taxon>
        <taxon>Agaricomycetidae</taxon>
        <taxon>Boletales</taxon>
        <taxon>Boletales incertae sedis</taxon>
        <taxon>Leucogyrophana</taxon>
    </lineage>
</organism>
<dbReference type="Proteomes" id="UP000053820">
    <property type="component" value="Unassembled WGS sequence"/>
</dbReference>
<gene>
    <name evidence="3" type="ORF">HYDPIDRAFT_115477</name>
</gene>
<keyword evidence="4" id="KW-1185">Reference proteome</keyword>
<sequence>MSATIATTIGAVTAPPTSSTSPPITQLLPLLQATLRASYSLLHLAMRAVFALTAPVYLLWPIILTLFSPITIIINILLDAVIFTPFSIIRSATAAMYPLYIFCAVACISGGVVGIFGRYAVAAILGAFARSRSYFKSQKPPPPSFSQTQRKRKRRSVRVQ</sequence>
<accession>A0A0C9WCK4</accession>
<evidence type="ECO:0000256" key="2">
    <source>
        <dbReference type="SAM" id="Phobius"/>
    </source>
</evidence>
<keyword evidence="2" id="KW-0472">Membrane</keyword>
<feature type="region of interest" description="Disordered" evidence="1">
    <location>
        <begin position="135"/>
        <end position="160"/>
    </location>
</feature>
<evidence type="ECO:0000313" key="3">
    <source>
        <dbReference type="EMBL" id="KIJ61692.1"/>
    </source>
</evidence>
<dbReference type="OrthoDB" id="3366475at2759"/>
<feature type="transmembrane region" description="Helical" evidence="2">
    <location>
        <begin position="44"/>
        <end position="67"/>
    </location>
</feature>
<protein>
    <submittedName>
        <fullName evidence="3">Unplaced genomic scaffold scaffold_26, whole genome shotgun sequence</fullName>
    </submittedName>
</protein>
<keyword evidence="2" id="KW-0812">Transmembrane</keyword>
<evidence type="ECO:0000256" key="1">
    <source>
        <dbReference type="SAM" id="MobiDB-lite"/>
    </source>
</evidence>
<proteinExistence type="predicted"/>
<reference evidence="3 4" key="1">
    <citation type="submission" date="2014-04" db="EMBL/GenBank/DDBJ databases">
        <title>Evolutionary Origins and Diversification of the Mycorrhizal Mutualists.</title>
        <authorList>
            <consortium name="DOE Joint Genome Institute"/>
            <consortium name="Mycorrhizal Genomics Consortium"/>
            <person name="Kohler A."/>
            <person name="Kuo A."/>
            <person name="Nagy L.G."/>
            <person name="Floudas D."/>
            <person name="Copeland A."/>
            <person name="Barry K.W."/>
            <person name="Cichocki N."/>
            <person name="Veneault-Fourrey C."/>
            <person name="LaButti K."/>
            <person name="Lindquist E.A."/>
            <person name="Lipzen A."/>
            <person name="Lundell T."/>
            <person name="Morin E."/>
            <person name="Murat C."/>
            <person name="Riley R."/>
            <person name="Ohm R."/>
            <person name="Sun H."/>
            <person name="Tunlid A."/>
            <person name="Henrissat B."/>
            <person name="Grigoriev I.V."/>
            <person name="Hibbett D.S."/>
            <person name="Martin F."/>
        </authorList>
    </citation>
    <scope>NUCLEOTIDE SEQUENCE [LARGE SCALE GENOMIC DNA]</scope>
    <source>
        <strain evidence="3 4">MD-312</strain>
    </source>
</reference>
<feature type="transmembrane region" description="Helical" evidence="2">
    <location>
        <begin position="99"/>
        <end position="129"/>
    </location>
</feature>
<name>A0A0C9WCK4_9AGAM</name>
<keyword evidence="2" id="KW-1133">Transmembrane helix</keyword>
<dbReference type="EMBL" id="KN839860">
    <property type="protein sequence ID" value="KIJ61692.1"/>
    <property type="molecule type" value="Genomic_DNA"/>
</dbReference>